<dbReference type="PANTHER" id="PTHR21461:SF69">
    <property type="entry name" value="GLYCOSYLTRANSFERASE FAMILY 92 PROTEIN"/>
    <property type="match status" value="1"/>
</dbReference>
<evidence type="ECO:0000313" key="6">
    <source>
        <dbReference type="Proteomes" id="UP000030651"/>
    </source>
</evidence>
<protein>
    <recommendedName>
        <fullName evidence="7">Glycosyltransferase family 92 protein</fullName>
    </recommendedName>
</protein>
<dbReference type="SUPFAM" id="SSF53448">
    <property type="entry name" value="Nucleotide-diphospho-sugar transferases"/>
    <property type="match status" value="1"/>
</dbReference>
<dbReference type="OrthoDB" id="2526284at2759"/>
<evidence type="ECO:0000313" key="5">
    <source>
        <dbReference type="EMBL" id="ETS79990.1"/>
    </source>
</evidence>
<dbReference type="PANTHER" id="PTHR21461">
    <property type="entry name" value="GLYCOSYLTRANSFERASE FAMILY 92 PROTEIN"/>
    <property type="match status" value="1"/>
</dbReference>
<reference evidence="6" key="1">
    <citation type="journal article" date="2015" name="BMC Genomics">
        <title>Genomic and transcriptomic analysis of the endophytic fungus Pestalotiopsis fici reveals its lifestyle and high potential for synthesis of natural products.</title>
        <authorList>
            <person name="Wang X."/>
            <person name="Zhang X."/>
            <person name="Liu L."/>
            <person name="Xiang M."/>
            <person name="Wang W."/>
            <person name="Sun X."/>
            <person name="Che Y."/>
            <person name="Guo L."/>
            <person name="Liu G."/>
            <person name="Guo L."/>
            <person name="Wang C."/>
            <person name="Yin W.B."/>
            <person name="Stadler M."/>
            <person name="Zhang X."/>
            <person name="Liu X."/>
        </authorList>
    </citation>
    <scope>NUCLEOTIDE SEQUENCE [LARGE SCALE GENOMIC DNA]</scope>
    <source>
        <strain evidence="6">W106-1 / CGMCC3.15140</strain>
    </source>
</reference>
<dbReference type="OMA" id="GMAGIEC"/>
<name>W3X1N8_PESFW</name>
<dbReference type="Pfam" id="PF13704">
    <property type="entry name" value="Glyco_tranf_2_4"/>
    <property type="match status" value="1"/>
</dbReference>
<accession>W3X1N8</accession>
<dbReference type="RefSeq" id="XP_007834291.1">
    <property type="nucleotide sequence ID" value="XM_007836100.1"/>
</dbReference>
<dbReference type="KEGG" id="pfy:PFICI_07519"/>
<evidence type="ECO:0008006" key="7">
    <source>
        <dbReference type="Google" id="ProtNLM"/>
    </source>
</evidence>
<feature type="signal peptide" evidence="4">
    <location>
        <begin position="1"/>
        <end position="27"/>
    </location>
</feature>
<gene>
    <name evidence="5" type="ORF">PFICI_07519</name>
</gene>
<evidence type="ECO:0000256" key="3">
    <source>
        <dbReference type="ARBA" id="ARBA00022989"/>
    </source>
</evidence>
<dbReference type="GO" id="GO:0016020">
    <property type="term" value="C:membrane"/>
    <property type="evidence" value="ECO:0007669"/>
    <property type="project" value="UniProtKB-SubCell"/>
</dbReference>
<dbReference type="EMBL" id="KI912113">
    <property type="protein sequence ID" value="ETS79990.1"/>
    <property type="molecule type" value="Genomic_DNA"/>
</dbReference>
<proteinExistence type="predicted"/>
<organism evidence="5 6">
    <name type="scientific">Pestalotiopsis fici (strain W106-1 / CGMCC3.15140)</name>
    <dbReference type="NCBI Taxonomy" id="1229662"/>
    <lineage>
        <taxon>Eukaryota</taxon>
        <taxon>Fungi</taxon>
        <taxon>Dikarya</taxon>
        <taxon>Ascomycota</taxon>
        <taxon>Pezizomycotina</taxon>
        <taxon>Sordariomycetes</taxon>
        <taxon>Xylariomycetidae</taxon>
        <taxon>Amphisphaeriales</taxon>
        <taxon>Sporocadaceae</taxon>
        <taxon>Pestalotiopsis</taxon>
    </lineage>
</organism>
<dbReference type="eggNOG" id="ENOG502SAYF">
    <property type="taxonomic scope" value="Eukaryota"/>
</dbReference>
<evidence type="ECO:0000256" key="1">
    <source>
        <dbReference type="ARBA" id="ARBA00004167"/>
    </source>
</evidence>
<dbReference type="InterPro" id="IPR029044">
    <property type="entry name" value="Nucleotide-diphossugar_trans"/>
</dbReference>
<dbReference type="InParanoid" id="W3X1N8"/>
<dbReference type="HOGENOM" id="CLU_052216_0_0_1"/>
<keyword evidence="6" id="KW-1185">Reference proteome</keyword>
<dbReference type="GO" id="GO:0005737">
    <property type="term" value="C:cytoplasm"/>
    <property type="evidence" value="ECO:0007669"/>
    <property type="project" value="TreeGrafter"/>
</dbReference>
<dbReference type="GeneID" id="19272532"/>
<evidence type="ECO:0000256" key="4">
    <source>
        <dbReference type="SAM" id="SignalP"/>
    </source>
</evidence>
<keyword evidence="4" id="KW-0732">Signal</keyword>
<keyword evidence="3" id="KW-0472">Membrane</keyword>
<dbReference type="GO" id="GO:0016757">
    <property type="term" value="F:glycosyltransferase activity"/>
    <property type="evidence" value="ECO:0007669"/>
    <property type="project" value="TreeGrafter"/>
</dbReference>
<sequence>MATTLSGPNGGLLVVCILLCLLIPAFTFYGKPSLDYGQEVGSELVAGLKSSYGSWREGEAKQDPTTTHHEEDPEYLAICLAVRDQALDLPEFLQHHHYNMGVGRFYILDDGSNPPLSDAVDSFGVPPEVLTFVYYDESQRVPEMQYKMYDDCARVHAVASGRHHTWLAFIDADEFLDTPGGESLVGVLQSFEATRDDVGALAVNWQMHTSNGLLRRAASVRWSYTHCIYDDAGHGGAGSDNRHVKSIVRVRDYGAGGPITPHMFHLAPGKVTVGEDGATVDSPAFRQPISRDRVSLHHYAVKSREEYVEKMKRSNAMGQPKDWQFWNHVEHDLPHVLCDDMVRWLERDPR</sequence>
<dbReference type="Proteomes" id="UP000030651">
    <property type="component" value="Unassembled WGS sequence"/>
</dbReference>
<dbReference type="AlphaFoldDB" id="W3X1N8"/>
<keyword evidence="2" id="KW-0812">Transmembrane</keyword>
<feature type="chain" id="PRO_5004835316" description="Glycosyltransferase family 92 protein" evidence="4">
    <location>
        <begin position="28"/>
        <end position="350"/>
    </location>
</feature>
<keyword evidence="3" id="KW-1133">Transmembrane helix</keyword>
<dbReference type="STRING" id="1229662.W3X1N8"/>
<evidence type="ECO:0000256" key="2">
    <source>
        <dbReference type="ARBA" id="ARBA00022692"/>
    </source>
</evidence>
<comment type="subcellular location">
    <subcellularLocation>
        <location evidence="1">Membrane</location>
        <topology evidence="1">Single-pass membrane protein</topology>
    </subcellularLocation>
</comment>